<dbReference type="InterPro" id="IPR001811">
    <property type="entry name" value="Chemokine_IL8-like_dom"/>
</dbReference>
<feature type="non-terminal residue" evidence="3">
    <location>
        <position position="1"/>
    </location>
</feature>
<protein>
    <submittedName>
        <fullName evidence="3">C-C motif chemokine 5</fullName>
    </submittedName>
</protein>
<dbReference type="GO" id="GO:0008009">
    <property type="term" value="F:chemokine activity"/>
    <property type="evidence" value="ECO:0007669"/>
    <property type="project" value="InterPro"/>
</dbReference>
<dbReference type="GO" id="GO:0006955">
    <property type="term" value="P:immune response"/>
    <property type="evidence" value="ECO:0007669"/>
    <property type="project" value="InterPro"/>
</dbReference>
<feature type="non-terminal residue" evidence="3">
    <location>
        <position position="87"/>
    </location>
</feature>
<evidence type="ECO:0000313" key="4">
    <source>
        <dbReference type="Proteomes" id="UP000818537"/>
    </source>
</evidence>
<proteinExistence type="predicted"/>
<reference evidence="3" key="1">
    <citation type="journal article" date="2019" name="Gigascience">
        <title>High-coverage genomes to elucidate the evolution of penguins.</title>
        <authorList>
            <person name="Pan H."/>
            <person name="Cole T.L."/>
            <person name="Bi X."/>
            <person name="Fang M."/>
            <person name="Zhou C."/>
            <person name="Yang Z."/>
            <person name="Ksepka D.T."/>
            <person name="Hart T."/>
            <person name="Bouzat J.L."/>
            <person name="Argilla L.S."/>
            <person name="Bertelsen M.F."/>
            <person name="Boersma P.D."/>
            <person name="Bost C.A."/>
            <person name="Cherel Y."/>
            <person name="Dann P."/>
            <person name="Fiddaman S.R."/>
            <person name="Howard P."/>
            <person name="Labuschagne K."/>
            <person name="Mattern T."/>
            <person name="Miller G."/>
            <person name="Parker P."/>
            <person name="Phillips R.A."/>
            <person name="Quillfeldt P."/>
            <person name="Ryan P.G."/>
            <person name="Taylor H."/>
            <person name="Thompson D.R."/>
            <person name="Young M.J."/>
            <person name="Ellegaard M.R."/>
            <person name="Gilbert M.T.P."/>
            <person name="Sinding M.S."/>
            <person name="Pacheco G."/>
            <person name="Shepherd L.D."/>
            <person name="Tennyson A.J.D."/>
            <person name="Grosser S."/>
            <person name="Kay E."/>
            <person name="Nupen L.J."/>
            <person name="Ellenberg U."/>
            <person name="Houston D.M."/>
            <person name="Reeve A.H."/>
            <person name="Johnson K."/>
            <person name="Masello J.F."/>
            <person name="Stracke T."/>
            <person name="McKinlay B."/>
            <person name="Borboroglu P.G."/>
            <person name="Zhang D.X."/>
            <person name="Zhang G."/>
        </authorList>
    </citation>
    <scope>NUCLEOTIDE SEQUENCE</scope>
    <source>
        <strain evidence="3">10/9/18-1</strain>
    </source>
</reference>
<organism evidence="3 4">
    <name type="scientific">Eudyptula minor novaehollandiae</name>
    <name type="common">Australian little penguin</name>
    <dbReference type="NCBI Taxonomy" id="2052820"/>
    <lineage>
        <taxon>Eukaryota</taxon>
        <taxon>Metazoa</taxon>
        <taxon>Chordata</taxon>
        <taxon>Craniata</taxon>
        <taxon>Vertebrata</taxon>
        <taxon>Euteleostomi</taxon>
        <taxon>Archelosauria</taxon>
        <taxon>Archosauria</taxon>
        <taxon>Dinosauria</taxon>
        <taxon>Saurischia</taxon>
        <taxon>Theropoda</taxon>
        <taxon>Coelurosauria</taxon>
        <taxon>Aves</taxon>
        <taxon>Neognathae</taxon>
        <taxon>Neoaves</taxon>
        <taxon>Aequornithes</taxon>
        <taxon>Sphenisciformes</taxon>
        <taxon>Spheniscidae</taxon>
        <taxon>Eudyptula</taxon>
    </lineage>
</organism>
<dbReference type="Gene3D" id="2.40.50.40">
    <property type="match status" value="1"/>
</dbReference>
<gene>
    <name evidence="3" type="primary">CCL5_1</name>
    <name evidence="3" type="ORF">FQV18_0014605</name>
</gene>
<dbReference type="SMART" id="SM00199">
    <property type="entry name" value="SCY"/>
    <property type="match status" value="1"/>
</dbReference>
<dbReference type="AlphaFoldDB" id="A0A8S9EQ37"/>
<dbReference type="Pfam" id="PF00048">
    <property type="entry name" value="IL8"/>
    <property type="match status" value="1"/>
</dbReference>
<dbReference type="InterPro" id="IPR036048">
    <property type="entry name" value="Interleukin_8-like_sf"/>
</dbReference>
<accession>A0A8S9EQ37</accession>
<name>A0A8S9EQ37_EUDMI</name>
<dbReference type="SUPFAM" id="SSF54117">
    <property type="entry name" value="Interleukin 8-like chemokines"/>
    <property type="match status" value="1"/>
</dbReference>
<sequence length="87" mass="9929">VVHIHVVSPPGHMDSVLYPKSLPAVPDTAVCFFTCTWQKLSRKHVKDYFYTTSRCQQPAVGFITRKKHRVCADPDAIWVFVNFLGTH</sequence>
<keyword evidence="1" id="KW-0202">Cytokine</keyword>
<evidence type="ECO:0000256" key="1">
    <source>
        <dbReference type="ARBA" id="ARBA00022514"/>
    </source>
</evidence>
<dbReference type="EMBL" id="VULB01007719">
    <property type="protein sequence ID" value="KAF1488496.1"/>
    <property type="molecule type" value="Genomic_DNA"/>
</dbReference>
<dbReference type="Proteomes" id="UP000818537">
    <property type="component" value="Unassembled WGS sequence"/>
</dbReference>
<comment type="caution">
    <text evidence="3">The sequence shown here is derived from an EMBL/GenBank/DDBJ whole genome shotgun (WGS) entry which is preliminary data.</text>
</comment>
<evidence type="ECO:0000259" key="2">
    <source>
        <dbReference type="SMART" id="SM00199"/>
    </source>
</evidence>
<dbReference type="GO" id="GO:0005615">
    <property type="term" value="C:extracellular space"/>
    <property type="evidence" value="ECO:0007669"/>
    <property type="project" value="UniProtKB-KW"/>
</dbReference>
<feature type="domain" description="Chemokine interleukin-8-like" evidence="2">
    <location>
        <begin position="27"/>
        <end position="84"/>
    </location>
</feature>
<evidence type="ECO:0000313" key="3">
    <source>
        <dbReference type="EMBL" id="KAF1488496.1"/>
    </source>
</evidence>